<feature type="transmembrane region" description="Helical" evidence="1">
    <location>
        <begin position="12"/>
        <end position="33"/>
    </location>
</feature>
<proteinExistence type="predicted"/>
<keyword evidence="1" id="KW-0812">Transmembrane</keyword>
<keyword evidence="1" id="KW-0472">Membrane</keyword>
<evidence type="ECO:0000256" key="1">
    <source>
        <dbReference type="SAM" id="Phobius"/>
    </source>
</evidence>
<dbReference type="AlphaFoldDB" id="A0AAV3WQA8"/>
<comment type="caution">
    <text evidence="2">The sequence shown here is derived from an EMBL/GenBank/DDBJ whole genome shotgun (WGS) entry which is preliminary data.</text>
</comment>
<keyword evidence="1" id="KW-1133">Transmembrane helix</keyword>
<dbReference type="EMBL" id="BKBI01000001">
    <property type="protein sequence ID" value="GEQ34668.1"/>
    <property type="molecule type" value="Genomic_DNA"/>
</dbReference>
<evidence type="ECO:0000313" key="3">
    <source>
        <dbReference type="Proteomes" id="UP000887127"/>
    </source>
</evidence>
<evidence type="ECO:0000313" key="2">
    <source>
        <dbReference type="EMBL" id="GEQ34668.1"/>
    </source>
</evidence>
<name>A0AAV3WQA8_9LACT</name>
<reference evidence="2" key="1">
    <citation type="submission" date="2019-08" db="EMBL/GenBank/DDBJ databases">
        <title>Marinilactibacillus psychrotolerans M13-2T whole genome sequencing project.</title>
        <authorList>
            <person name="Ishikawa M."/>
            <person name="Suzuki T."/>
            <person name="Matsutani M."/>
        </authorList>
    </citation>
    <scope>NUCLEOTIDE SEQUENCE</scope>
    <source>
        <strain evidence="2">M13-2T</strain>
    </source>
</reference>
<protein>
    <submittedName>
        <fullName evidence="2">Uncharacterized protein</fullName>
    </submittedName>
</protein>
<dbReference type="Proteomes" id="UP000887127">
    <property type="component" value="Unassembled WGS sequence"/>
</dbReference>
<organism evidence="2 3">
    <name type="scientific">Marinilactibacillus psychrotolerans</name>
    <dbReference type="NCBI Taxonomy" id="191770"/>
    <lineage>
        <taxon>Bacteria</taxon>
        <taxon>Bacillati</taxon>
        <taxon>Bacillota</taxon>
        <taxon>Bacilli</taxon>
        <taxon>Lactobacillales</taxon>
        <taxon>Carnobacteriaceae</taxon>
        <taxon>Marinilactibacillus</taxon>
    </lineage>
</organism>
<accession>A0AAV3WQA8</accession>
<gene>
    <name evidence="2" type="ORF">M132T_01760</name>
</gene>
<sequence>MCFIPLTLMNILGSSLILTWIRGLFCILTGPLIQLDKLTLELKTKRFWGNMYEK</sequence>